<evidence type="ECO:0000313" key="1">
    <source>
        <dbReference type="EMBL" id="GAB0135459.1"/>
    </source>
</evidence>
<dbReference type="EMBL" id="BAAFGZ010000129">
    <property type="protein sequence ID" value="GAB0135459.1"/>
    <property type="molecule type" value="Genomic_DNA"/>
</dbReference>
<dbReference type="InterPro" id="IPR050587">
    <property type="entry name" value="GNT1/Glycosyltrans_8"/>
</dbReference>
<organism evidence="1 2">
    <name type="scientific">Epichloe bromicola</name>
    <dbReference type="NCBI Taxonomy" id="79588"/>
    <lineage>
        <taxon>Eukaryota</taxon>
        <taxon>Fungi</taxon>
        <taxon>Dikarya</taxon>
        <taxon>Ascomycota</taxon>
        <taxon>Pezizomycotina</taxon>
        <taxon>Sordariomycetes</taxon>
        <taxon>Hypocreomycetidae</taxon>
        <taxon>Hypocreales</taxon>
        <taxon>Clavicipitaceae</taxon>
        <taxon>Epichloe</taxon>
    </lineage>
</organism>
<dbReference type="SUPFAM" id="SSF53448">
    <property type="entry name" value="Nucleotide-diphospho-sugar transferases"/>
    <property type="match status" value="1"/>
</dbReference>
<dbReference type="PANTHER" id="PTHR11183">
    <property type="entry name" value="GLYCOGENIN SUBFAMILY MEMBER"/>
    <property type="match status" value="1"/>
</dbReference>
<reference evidence="2" key="1">
    <citation type="submission" date="2024-06" db="EMBL/GenBank/DDBJ databases">
        <title>Draft Genome Sequences of Epichloe bromicola Strains Isolated from Elymus ciliaris.</title>
        <authorList>
            <consortium name="Epichloe bromicola genome sequencing consortium"/>
            <person name="Miura A."/>
            <person name="Imano S."/>
            <person name="Ashida A."/>
            <person name="Sato I."/>
            <person name="Chiba S."/>
            <person name="Tanaka A."/>
            <person name="Camagna M."/>
            <person name="Takemoto D."/>
        </authorList>
    </citation>
    <scope>NUCLEOTIDE SEQUENCE [LARGE SCALE GENOMIC DNA]</scope>
    <source>
        <strain evidence="2">DP</strain>
    </source>
</reference>
<protein>
    <recommendedName>
        <fullName evidence="3">Glycosyltransferase family 8 protein</fullName>
    </recommendedName>
</protein>
<sequence>MQRSTLSSRRIFSRRRASPSKMVLMLIPALLILYSLLPAGRSTRSRPPPDPTYGLLDETSAARRLAIATFLTAGDSDSGSGSGSAVSASEFLSNPYFAATRTLLHQLLHGAETRINASSAGADVDVDVVVLVTPDVPPEARLQLSREGAVVIQAQPIPLRWWVRTGVTRWKDQFLKLRLLEQTQYKRLLFIDADTLLTSRVDALLAEPEVALPAPTLHGRSRPDEIPLLPAQYVFAARSNNQFTGERGHPFPPLNADLFSAGFWAAAPSAELFAYLLSVMDHYRRFDPHTMEQSLLNYAFRRGGPMPWRELHYRWSATWPSGRDLAGGVVSLHDKFWKTGPEELQALWARRRDEMERYWSEHAT</sequence>
<dbReference type="InterPro" id="IPR029044">
    <property type="entry name" value="Nucleotide-diphossugar_trans"/>
</dbReference>
<accession>A0ABQ0CPT4</accession>
<dbReference type="Gene3D" id="3.90.550.10">
    <property type="entry name" value="Spore Coat Polysaccharide Biosynthesis Protein SpsA, Chain A"/>
    <property type="match status" value="1"/>
</dbReference>
<name>A0ABQ0CPT4_9HYPO</name>
<evidence type="ECO:0000313" key="2">
    <source>
        <dbReference type="Proteomes" id="UP001562357"/>
    </source>
</evidence>
<proteinExistence type="predicted"/>
<gene>
    <name evidence="1" type="primary">g3796</name>
    <name evidence="1" type="ORF">EsDP_00003796</name>
</gene>
<comment type="caution">
    <text evidence="1">The sequence shown here is derived from an EMBL/GenBank/DDBJ whole genome shotgun (WGS) entry which is preliminary data.</text>
</comment>
<keyword evidence="2" id="KW-1185">Reference proteome</keyword>
<evidence type="ECO:0008006" key="3">
    <source>
        <dbReference type="Google" id="ProtNLM"/>
    </source>
</evidence>
<dbReference type="Proteomes" id="UP001562357">
    <property type="component" value="Unassembled WGS sequence"/>
</dbReference>